<dbReference type="Proteomes" id="UP001151760">
    <property type="component" value="Unassembled WGS sequence"/>
</dbReference>
<sequence length="318" mass="35560">MPPKRTSTSETPAITLAAIRQLNNDGISSALKAQAASMENTENINKNTGTSRTPVARKRVKTPNCKLLADIVSTLAVPRLEAVSSINRTMPIREACQVDVQRIQPGKQRPRKHAQARQHAKGQGPTPVSYASELSNQGPRFDMDMSDFMDVVGAACGVLDQMASACCEANKLLAMVFQFPMSENRSLYGKMIKSTASDISSQSYSNCNGNNIDELEEYEIELLHAEASLDYLCNLTPHNLKLSDTQSGEAFLTKYDHHNDPVTLKKLMQCFNYWFFELMVCYNSSPSVMIMELRFFNEAELLDGVRHCFLFLWLVEKV</sequence>
<reference evidence="2" key="2">
    <citation type="submission" date="2022-01" db="EMBL/GenBank/DDBJ databases">
        <authorList>
            <person name="Yamashiro T."/>
            <person name="Shiraishi A."/>
            <person name="Satake H."/>
            <person name="Nakayama K."/>
        </authorList>
    </citation>
    <scope>NUCLEOTIDE SEQUENCE</scope>
</reference>
<evidence type="ECO:0000313" key="3">
    <source>
        <dbReference type="Proteomes" id="UP001151760"/>
    </source>
</evidence>
<evidence type="ECO:0000256" key="1">
    <source>
        <dbReference type="SAM" id="MobiDB-lite"/>
    </source>
</evidence>
<gene>
    <name evidence="2" type="ORF">Tco_1056820</name>
</gene>
<comment type="caution">
    <text evidence="2">The sequence shown here is derived from an EMBL/GenBank/DDBJ whole genome shotgun (WGS) entry which is preliminary data.</text>
</comment>
<protein>
    <submittedName>
        <fullName evidence="2">Uncharacterized protein</fullName>
    </submittedName>
</protein>
<proteinExistence type="predicted"/>
<dbReference type="EMBL" id="BQNB010019171">
    <property type="protein sequence ID" value="GJT82478.1"/>
    <property type="molecule type" value="Genomic_DNA"/>
</dbReference>
<name>A0ABQ5H5T9_9ASTR</name>
<reference evidence="2" key="1">
    <citation type="journal article" date="2022" name="Int. J. Mol. Sci.">
        <title>Draft Genome of Tanacetum Coccineum: Genomic Comparison of Closely Related Tanacetum-Family Plants.</title>
        <authorList>
            <person name="Yamashiro T."/>
            <person name="Shiraishi A."/>
            <person name="Nakayama K."/>
            <person name="Satake H."/>
        </authorList>
    </citation>
    <scope>NUCLEOTIDE SEQUENCE</scope>
</reference>
<organism evidence="2 3">
    <name type="scientific">Tanacetum coccineum</name>
    <dbReference type="NCBI Taxonomy" id="301880"/>
    <lineage>
        <taxon>Eukaryota</taxon>
        <taxon>Viridiplantae</taxon>
        <taxon>Streptophyta</taxon>
        <taxon>Embryophyta</taxon>
        <taxon>Tracheophyta</taxon>
        <taxon>Spermatophyta</taxon>
        <taxon>Magnoliopsida</taxon>
        <taxon>eudicotyledons</taxon>
        <taxon>Gunneridae</taxon>
        <taxon>Pentapetalae</taxon>
        <taxon>asterids</taxon>
        <taxon>campanulids</taxon>
        <taxon>Asterales</taxon>
        <taxon>Asteraceae</taxon>
        <taxon>Asteroideae</taxon>
        <taxon>Anthemideae</taxon>
        <taxon>Anthemidinae</taxon>
        <taxon>Tanacetum</taxon>
    </lineage>
</organism>
<evidence type="ECO:0000313" key="2">
    <source>
        <dbReference type="EMBL" id="GJT82478.1"/>
    </source>
</evidence>
<accession>A0ABQ5H5T9</accession>
<keyword evidence="3" id="KW-1185">Reference proteome</keyword>
<feature type="compositionally biased region" description="Basic residues" evidence="1">
    <location>
        <begin position="108"/>
        <end position="120"/>
    </location>
</feature>
<feature type="region of interest" description="Disordered" evidence="1">
    <location>
        <begin position="103"/>
        <end position="136"/>
    </location>
</feature>